<keyword evidence="3" id="KW-1185">Reference proteome</keyword>
<keyword evidence="1" id="KW-1133">Transmembrane helix</keyword>
<organism evidence="2 3">
    <name type="scientific">Roseateles subflavus</name>
    <dbReference type="NCBI Taxonomy" id="3053353"/>
    <lineage>
        <taxon>Bacteria</taxon>
        <taxon>Pseudomonadati</taxon>
        <taxon>Pseudomonadota</taxon>
        <taxon>Betaproteobacteria</taxon>
        <taxon>Burkholderiales</taxon>
        <taxon>Sphaerotilaceae</taxon>
        <taxon>Roseateles</taxon>
    </lineage>
</organism>
<evidence type="ECO:0000313" key="3">
    <source>
        <dbReference type="Proteomes" id="UP001238603"/>
    </source>
</evidence>
<sequence length="57" mass="6152">MSYRPLPVSSVPRPSAWRALLLWAVLTALALGGFSMLRQLEGDANIVQSHAPHAARA</sequence>
<gene>
    <name evidence="2" type="ORF">QRD43_05430</name>
</gene>
<keyword evidence="1" id="KW-0472">Membrane</keyword>
<dbReference type="Proteomes" id="UP001238603">
    <property type="component" value="Unassembled WGS sequence"/>
</dbReference>
<protein>
    <submittedName>
        <fullName evidence="2">Uncharacterized protein</fullName>
    </submittedName>
</protein>
<evidence type="ECO:0000313" key="2">
    <source>
        <dbReference type="EMBL" id="MDL5031345.1"/>
    </source>
</evidence>
<dbReference type="RefSeq" id="WP_285981452.1">
    <property type="nucleotide sequence ID" value="NZ_JASVDS010000001.1"/>
</dbReference>
<name>A0ABT7LGM9_9BURK</name>
<feature type="transmembrane region" description="Helical" evidence="1">
    <location>
        <begin position="20"/>
        <end position="37"/>
    </location>
</feature>
<comment type="caution">
    <text evidence="2">The sequence shown here is derived from an EMBL/GenBank/DDBJ whole genome shotgun (WGS) entry which is preliminary data.</text>
</comment>
<accession>A0ABT7LGM9</accession>
<evidence type="ECO:0000256" key="1">
    <source>
        <dbReference type="SAM" id="Phobius"/>
    </source>
</evidence>
<dbReference type="EMBL" id="JASVDS010000001">
    <property type="protein sequence ID" value="MDL5031345.1"/>
    <property type="molecule type" value="Genomic_DNA"/>
</dbReference>
<keyword evidence="1" id="KW-0812">Transmembrane</keyword>
<reference evidence="2 3" key="1">
    <citation type="submission" date="2023-06" db="EMBL/GenBank/DDBJ databases">
        <title>Pelomonas sp. APW6 16S ribosomal RNA gene genome sequencing and assembly.</title>
        <authorList>
            <person name="Woo H."/>
        </authorList>
    </citation>
    <scope>NUCLEOTIDE SEQUENCE [LARGE SCALE GENOMIC DNA]</scope>
    <source>
        <strain evidence="2 3">APW6</strain>
    </source>
</reference>
<proteinExistence type="predicted"/>